<dbReference type="CDD" id="cd09272">
    <property type="entry name" value="RNase_HI_RT_Ty1"/>
    <property type="match status" value="1"/>
</dbReference>
<accession>A0ABQ5GXW1</accession>
<dbReference type="PROSITE" id="PS50994">
    <property type="entry name" value="INTEGRASE"/>
    <property type="match status" value="1"/>
</dbReference>
<evidence type="ECO:0000313" key="6">
    <source>
        <dbReference type="Proteomes" id="UP001151760"/>
    </source>
</evidence>
<dbReference type="Pfam" id="PF00665">
    <property type="entry name" value="rve"/>
    <property type="match status" value="1"/>
</dbReference>
<reference evidence="5" key="2">
    <citation type="submission" date="2022-01" db="EMBL/GenBank/DDBJ databases">
        <authorList>
            <person name="Yamashiro T."/>
            <person name="Shiraishi A."/>
            <person name="Satake H."/>
            <person name="Nakayama K."/>
        </authorList>
    </citation>
    <scope>NUCLEOTIDE SEQUENCE</scope>
</reference>
<reference evidence="5" key="1">
    <citation type="journal article" date="2022" name="Int. J. Mol. Sci.">
        <title>Draft Genome of Tanacetum Coccineum: Genomic Comparison of Closely Related Tanacetum-Family Plants.</title>
        <authorList>
            <person name="Yamashiro T."/>
            <person name="Shiraishi A."/>
            <person name="Nakayama K."/>
            <person name="Satake H."/>
        </authorList>
    </citation>
    <scope>NUCLEOTIDE SEQUENCE</scope>
</reference>
<dbReference type="InterPro" id="IPR013103">
    <property type="entry name" value="RVT_2"/>
</dbReference>
<evidence type="ECO:0000313" key="5">
    <source>
        <dbReference type="EMBL" id="GJT80164.1"/>
    </source>
</evidence>
<evidence type="ECO:0000256" key="2">
    <source>
        <dbReference type="ARBA" id="ARBA00022801"/>
    </source>
</evidence>
<dbReference type="InterPro" id="IPR025724">
    <property type="entry name" value="GAG-pre-integrase_dom"/>
</dbReference>
<dbReference type="Pfam" id="PF07727">
    <property type="entry name" value="RVT_2"/>
    <property type="match status" value="1"/>
</dbReference>
<evidence type="ECO:0000256" key="1">
    <source>
        <dbReference type="ARBA" id="ARBA00022723"/>
    </source>
</evidence>
<dbReference type="InterPro" id="IPR057670">
    <property type="entry name" value="SH3_retrovirus"/>
</dbReference>
<dbReference type="SUPFAM" id="SSF56672">
    <property type="entry name" value="DNA/RNA polymerases"/>
    <property type="match status" value="1"/>
</dbReference>
<gene>
    <name evidence="5" type="ORF">Tco_1054506</name>
</gene>
<keyword evidence="1" id="KW-0479">Metal-binding</keyword>
<sequence length="1216" mass="138468">MTTSVRNNSVFRSFFKKHKLTRPNFIDWYRQLRIVLSAEDKVNYLEHPIPAAPVAAPGHQVPPEALAAHAAWVKGSKEIVVLMLMTMDLDIQWNLEHLGAYDMLQELKTLFAQQAEQELLQTVREFHACKQEEGQSVSSYVLKMKSYIDNLERLGHPVSLNLAVSLILVSLSKEYDSFVQNYNMHSMGKTVNELHAMLKLHEQTLPKKDVAPALHAIRAGKYKPAYAPKPKIPPTPKKDNPAKDAICHQCSEGLGGSRKLEPGALSLYVGDGHRAEVEAIREYHLCLPSGLVLILHNCHYAPSITRGIILVSRLYNDGFINRFENNILSVSRNILVYFCAIPRDGIYEIDLSSSNTNDSSMYAVSNKKAKLNLDSSLLWHCRLGHISKKRIKKLQHGGLLNSTDIKSFEKCVSCMSGKMARKPYSHQVEKAKDLLGLIHTDVCGPFRTVSRQVASYFVTFTDDFSGYGYVYLLKHKHEVFETFKVFQKEVENQLGKTIKSLRSDSGGEYMSQEFLDHLKEHGIIAHRTPPYTPQHNGVFERRNRTLLDMVRSMMSQTTLPKSFWDYALVSAARILNMVPTKKVEKTPYEVWHGQAPKWSYLKVWGCESLVKRDTLTKPDKLEPISIKCIFIGYLKETIGYSFYYPPENKVLVAQNAEFFENNLISQEASGCLEDLEIIQEEDTQPSIDTSSHHDEDDQEIDEPQSDINPIRKSTRTRRAPDRMCLHVDVEEDEFRDLGKPANYKAALLDPKSDKWLDAMNVEMQSMKDNEVWDLVDLPPNGKTVGSKWLLKKKTGMDGAVHTFKARLVAKGFTQTYGVDYEETFSPVADIRAIRILVAIVAFYDYEIWQMEVKTAFLNGHLSEEVYMVQPEGFVNPKYPNRVCKLKRSIYGLKQSSRQWNKRFDHEIKKFGFSQNRDEPCVYIKASGSYVTFLILYVDDILIMGNNIPMLQDVKSYLGRCFAMKDLGEAAYILGIKIYRDRSRRLIGLCQSAYIEKILKRFFMENSKRGTIPMQEKLKLSKSQGASTPAEKQRMQNVPYASAVGSIIGDMKRELRLSCYTDAGYLTDVDYLKSQTGYVFVLNEGVVDWKSTKQSIFATSSTEAEYIAAYDASKEAVWIRKFISGLGIVPTIEEPIKMYCDNTRAIAIAKESGITKGARHYRAKVHYFREVIEFGDVKIEKVHTDNNLVDPFTKALPYPKHSELTKNIGLIPASSLM</sequence>
<dbReference type="EMBL" id="BQNB010018965">
    <property type="protein sequence ID" value="GJT80164.1"/>
    <property type="molecule type" value="Genomic_DNA"/>
</dbReference>
<dbReference type="Pfam" id="PF14223">
    <property type="entry name" value="Retrotran_gag_2"/>
    <property type="match status" value="1"/>
</dbReference>
<feature type="domain" description="Integrase catalytic" evidence="4">
    <location>
        <begin position="419"/>
        <end position="595"/>
    </location>
</feature>
<keyword evidence="2" id="KW-0378">Hydrolase</keyword>
<evidence type="ECO:0000256" key="3">
    <source>
        <dbReference type="SAM" id="MobiDB-lite"/>
    </source>
</evidence>
<dbReference type="Pfam" id="PF13976">
    <property type="entry name" value="gag_pre-integrs"/>
    <property type="match status" value="1"/>
</dbReference>
<proteinExistence type="predicted"/>
<comment type="caution">
    <text evidence="5">The sequence shown here is derived from an EMBL/GenBank/DDBJ whole genome shotgun (WGS) entry which is preliminary data.</text>
</comment>
<dbReference type="Pfam" id="PF25597">
    <property type="entry name" value="SH3_retrovirus"/>
    <property type="match status" value="1"/>
</dbReference>
<dbReference type="SUPFAM" id="SSF53098">
    <property type="entry name" value="Ribonuclease H-like"/>
    <property type="match status" value="1"/>
</dbReference>
<dbReference type="PANTHER" id="PTHR42648">
    <property type="entry name" value="TRANSPOSASE, PUTATIVE-RELATED"/>
    <property type="match status" value="1"/>
</dbReference>
<name>A0ABQ5GXW1_9ASTR</name>
<organism evidence="5 6">
    <name type="scientific">Tanacetum coccineum</name>
    <dbReference type="NCBI Taxonomy" id="301880"/>
    <lineage>
        <taxon>Eukaryota</taxon>
        <taxon>Viridiplantae</taxon>
        <taxon>Streptophyta</taxon>
        <taxon>Embryophyta</taxon>
        <taxon>Tracheophyta</taxon>
        <taxon>Spermatophyta</taxon>
        <taxon>Magnoliopsida</taxon>
        <taxon>eudicotyledons</taxon>
        <taxon>Gunneridae</taxon>
        <taxon>Pentapetalae</taxon>
        <taxon>asterids</taxon>
        <taxon>campanulids</taxon>
        <taxon>Asterales</taxon>
        <taxon>Asteraceae</taxon>
        <taxon>Asteroideae</taxon>
        <taxon>Anthemideae</taxon>
        <taxon>Anthemidinae</taxon>
        <taxon>Tanacetum</taxon>
    </lineage>
</organism>
<dbReference type="PANTHER" id="PTHR42648:SF27">
    <property type="entry name" value="RNA-DIRECTED DNA POLYMERASE"/>
    <property type="match status" value="1"/>
</dbReference>
<keyword evidence="6" id="KW-1185">Reference proteome</keyword>
<dbReference type="Proteomes" id="UP001151760">
    <property type="component" value="Unassembled WGS sequence"/>
</dbReference>
<dbReference type="InterPro" id="IPR001584">
    <property type="entry name" value="Integrase_cat-core"/>
</dbReference>
<evidence type="ECO:0000259" key="4">
    <source>
        <dbReference type="PROSITE" id="PS50994"/>
    </source>
</evidence>
<dbReference type="InterPro" id="IPR039537">
    <property type="entry name" value="Retrotran_Ty1/copia-like"/>
</dbReference>
<dbReference type="InterPro" id="IPR036397">
    <property type="entry name" value="RNaseH_sf"/>
</dbReference>
<feature type="region of interest" description="Disordered" evidence="3">
    <location>
        <begin position="682"/>
        <end position="715"/>
    </location>
</feature>
<dbReference type="InterPro" id="IPR012337">
    <property type="entry name" value="RNaseH-like_sf"/>
</dbReference>
<protein>
    <submittedName>
        <fullName evidence="5">Retrotransposon protein, putative, ty1-copia subclass</fullName>
    </submittedName>
</protein>
<dbReference type="Gene3D" id="3.30.420.10">
    <property type="entry name" value="Ribonuclease H-like superfamily/Ribonuclease H"/>
    <property type="match status" value="1"/>
</dbReference>
<dbReference type="InterPro" id="IPR043502">
    <property type="entry name" value="DNA/RNA_pol_sf"/>
</dbReference>